<proteinExistence type="predicted"/>
<sequence>MRAWLQANPQILLDDRSLLEEIGLKPHGRNVVEFGAAALTRLEAVANREADARKQIETVARANFAAQTQTHVAALDLLEARNHSDLARRLDAAAQGRFGLAGAAIALEKPGGVPFGWRALEVGGVDSLLGDHGLTWLGPNFEGLDLFGAADEQVRSVALIRMAPVFGGDPAGDLGGARHAICAFGSPEEEGFTPQMGCELVAFIARVVERTAERWPILN</sequence>
<dbReference type="Gene3D" id="3.30.450.40">
    <property type="match status" value="1"/>
</dbReference>
<dbReference type="EMBL" id="CP062222">
    <property type="protein sequence ID" value="QTC93372.1"/>
    <property type="molecule type" value="Genomic_DNA"/>
</dbReference>
<evidence type="ECO:0000313" key="1">
    <source>
        <dbReference type="EMBL" id="QTC93372.1"/>
    </source>
</evidence>
<evidence type="ECO:0000313" key="2">
    <source>
        <dbReference type="Proteomes" id="UP000663918"/>
    </source>
</evidence>
<dbReference type="KEGG" id="bgoe:IFJ75_15615"/>
<dbReference type="AlphaFoldDB" id="A0A975GX78"/>
<dbReference type="InterPro" id="IPR029016">
    <property type="entry name" value="GAF-like_dom_sf"/>
</dbReference>
<dbReference type="Pfam" id="PF04340">
    <property type="entry name" value="DUF484"/>
    <property type="match status" value="1"/>
</dbReference>
<reference evidence="1" key="1">
    <citation type="submission" date="2020-09" db="EMBL/GenBank/DDBJ databases">
        <title>Brevundimonas sp. LVF2 isolated from a puddle in Goettingen, Germany.</title>
        <authorList>
            <person name="Friedrich I."/>
            <person name="Klassen A."/>
            <person name="Hannes N."/>
            <person name="Schneider D."/>
            <person name="Hertel R."/>
            <person name="Daniel R."/>
        </authorList>
    </citation>
    <scope>NUCLEOTIDE SEQUENCE</scope>
    <source>
        <strain evidence="1">LVF2</strain>
    </source>
</reference>
<gene>
    <name evidence="1" type="ORF">IFJ75_15615</name>
</gene>
<dbReference type="InterPro" id="IPR007435">
    <property type="entry name" value="DUF484"/>
</dbReference>
<name>A0A975GX78_9CAUL</name>
<organism evidence="1 2">
    <name type="scientific">Brevundimonas goettingensis</name>
    <dbReference type="NCBI Taxonomy" id="2774190"/>
    <lineage>
        <taxon>Bacteria</taxon>
        <taxon>Pseudomonadati</taxon>
        <taxon>Pseudomonadota</taxon>
        <taxon>Alphaproteobacteria</taxon>
        <taxon>Caulobacterales</taxon>
        <taxon>Caulobacteraceae</taxon>
        <taxon>Brevundimonas</taxon>
    </lineage>
</organism>
<keyword evidence="2" id="KW-1185">Reference proteome</keyword>
<protein>
    <submittedName>
        <fullName evidence="1">DUF484 family protein</fullName>
    </submittedName>
</protein>
<accession>A0A975GX78</accession>
<dbReference type="Proteomes" id="UP000663918">
    <property type="component" value="Chromosome"/>
</dbReference>